<evidence type="ECO:0000313" key="7">
    <source>
        <dbReference type="Proteomes" id="UP000256561"/>
    </source>
</evidence>
<dbReference type="Pfam" id="PF02478">
    <property type="entry name" value="Pneumo_phosprot"/>
    <property type="match status" value="1"/>
</dbReference>
<comment type="subcellular location">
    <subcellularLocation>
        <location evidence="1">Host cytoplasm</location>
    </subcellularLocation>
    <subcellularLocation>
        <location evidence="2">Virion</location>
    </subcellularLocation>
</comment>
<evidence type="ECO:0000256" key="3">
    <source>
        <dbReference type="ARBA" id="ARBA00022553"/>
    </source>
</evidence>
<evidence type="ECO:0000313" key="6">
    <source>
        <dbReference type="EMBL" id="RDV29163.1"/>
    </source>
</evidence>
<sequence>MKKVLIFLLVLLVIVAGGIWYLLSGADEFIHNQIEQQGSRYLKTDVNVASVSLIFREGRLEISGLEVMNPNGFTSDKAFNLNQLAMDLGASMKEPYVIQEILIDAPQVLYEVNESGQSNLLVLKDNLQSSLPTKDGTAQETTEKSDSPLVLVKKVTVANTRLRINAEALQTGELKLEKKSYDVTLPTFHAGPIGEPDGLPADQVGAAIFNQMLANLIKEAKAKARDIVEEQAKAKAKEKLEEEKGKLLEKADKKLKELFKQ</sequence>
<keyword evidence="7" id="KW-1185">Reference proteome</keyword>
<dbReference type="GO" id="GO:0030430">
    <property type="term" value="C:host cell cytoplasm"/>
    <property type="evidence" value="ECO:0007669"/>
    <property type="project" value="UniProtKB-SubCell"/>
</dbReference>
<dbReference type="AlphaFoldDB" id="A0A3D8MEH5"/>
<name>A0A3D8MEH5_9ALTE</name>
<keyword evidence="3" id="KW-0597">Phosphoprotein</keyword>
<dbReference type="InterPro" id="IPR003487">
    <property type="entry name" value="Pprotein_pneumovir"/>
</dbReference>
<evidence type="ECO:0000256" key="4">
    <source>
        <dbReference type="ARBA" id="ARBA00023200"/>
    </source>
</evidence>
<reference evidence="7" key="1">
    <citation type="submission" date="2018-08" db="EMBL/GenBank/DDBJ databases">
        <authorList>
            <person name="Zhang J."/>
            <person name="Du Z.-J."/>
        </authorList>
    </citation>
    <scope>NUCLEOTIDE SEQUENCE [LARGE SCALE GENOMIC DNA]</scope>
    <source>
        <strain evidence="7">KCTC 52655</strain>
    </source>
</reference>
<feature type="coiled-coil region" evidence="5">
    <location>
        <begin position="210"/>
        <end position="257"/>
    </location>
</feature>
<dbReference type="Proteomes" id="UP000256561">
    <property type="component" value="Unassembled WGS sequence"/>
</dbReference>
<dbReference type="RefSeq" id="WP_115591453.1">
    <property type="nucleotide sequence ID" value="NZ_QRHA01000001.1"/>
</dbReference>
<dbReference type="EMBL" id="QRHA01000001">
    <property type="protein sequence ID" value="RDV29163.1"/>
    <property type="molecule type" value="Genomic_DNA"/>
</dbReference>
<accession>A0A3D8MEH5</accession>
<evidence type="ECO:0000256" key="5">
    <source>
        <dbReference type="SAM" id="Coils"/>
    </source>
</evidence>
<dbReference type="GO" id="GO:0003968">
    <property type="term" value="F:RNA-directed RNA polymerase activity"/>
    <property type="evidence" value="ECO:0007669"/>
    <property type="project" value="InterPro"/>
</dbReference>
<keyword evidence="5" id="KW-0175">Coiled coil</keyword>
<protein>
    <recommendedName>
        <fullName evidence="8">AsmA family protein</fullName>
    </recommendedName>
</protein>
<gene>
    <name evidence="6" type="ORF">DXV75_01490</name>
</gene>
<evidence type="ECO:0008006" key="8">
    <source>
        <dbReference type="Google" id="ProtNLM"/>
    </source>
</evidence>
<proteinExistence type="predicted"/>
<keyword evidence="4" id="KW-1035">Host cytoplasm</keyword>
<evidence type="ECO:0000256" key="2">
    <source>
        <dbReference type="ARBA" id="ARBA00004328"/>
    </source>
</evidence>
<organism evidence="6 7">
    <name type="scientific">Alteromonas aestuariivivens</name>
    <dbReference type="NCBI Taxonomy" id="1938339"/>
    <lineage>
        <taxon>Bacteria</taxon>
        <taxon>Pseudomonadati</taxon>
        <taxon>Pseudomonadota</taxon>
        <taxon>Gammaproteobacteria</taxon>
        <taxon>Alteromonadales</taxon>
        <taxon>Alteromonadaceae</taxon>
        <taxon>Alteromonas/Salinimonas group</taxon>
        <taxon>Alteromonas</taxon>
    </lineage>
</organism>
<evidence type="ECO:0000256" key="1">
    <source>
        <dbReference type="ARBA" id="ARBA00004192"/>
    </source>
</evidence>
<dbReference type="OrthoDB" id="7062138at2"/>
<comment type="caution">
    <text evidence="6">The sequence shown here is derived from an EMBL/GenBank/DDBJ whole genome shotgun (WGS) entry which is preliminary data.</text>
</comment>